<accession>A0ABV3IT02</accession>
<dbReference type="Proteomes" id="UP001552479">
    <property type="component" value="Unassembled WGS sequence"/>
</dbReference>
<dbReference type="EMBL" id="JBFASG010000008">
    <property type="protein sequence ID" value="MEV4923369.1"/>
    <property type="molecule type" value="Genomic_DNA"/>
</dbReference>
<gene>
    <name evidence="1" type="ORF">AB0L03_11010</name>
</gene>
<name>A0ABV3IT02_9ACTN</name>
<comment type="caution">
    <text evidence="1">The sequence shown here is derived from an EMBL/GenBank/DDBJ whole genome shotgun (WGS) entry which is preliminary data.</text>
</comment>
<protein>
    <recommendedName>
        <fullName evidence="3">Secreted protein</fullName>
    </recommendedName>
</protein>
<keyword evidence="2" id="KW-1185">Reference proteome</keyword>
<dbReference type="RefSeq" id="WP_366087699.1">
    <property type="nucleotide sequence ID" value="NZ_JBFASG010000008.1"/>
</dbReference>
<evidence type="ECO:0000313" key="2">
    <source>
        <dbReference type="Proteomes" id="UP001552479"/>
    </source>
</evidence>
<proteinExistence type="predicted"/>
<evidence type="ECO:0000313" key="1">
    <source>
        <dbReference type="EMBL" id="MEV4923369.1"/>
    </source>
</evidence>
<reference evidence="1 2" key="1">
    <citation type="submission" date="2024-06" db="EMBL/GenBank/DDBJ databases">
        <title>The Natural Products Discovery Center: Release of the First 8490 Sequenced Strains for Exploring Actinobacteria Biosynthetic Diversity.</title>
        <authorList>
            <person name="Kalkreuter E."/>
            <person name="Kautsar S.A."/>
            <person name="Yang D."/>
            <person name="Bader C.D."/>
            <person name="Teijaro C.N."/>
            <person name="Fluegel L."/>
            <person name="Davis C.M."/>
            <person name="Simpson J.R."/>
            <person name="Lauterbach L."/>
            <person name="Steele A.D."/>
            <person name="Gui C."/>
            <person name="Meng S."/>
            <person name="Li G."/>
            <person name="Viehrig K."/>
            <person name="Ye F."/>
            <person name="Su P."/>
            <person name="Kiefer A.F."/>
            <person name="Nichols A."/>
            <person name="Cepeda A.J."/>
            <person name="Yan W."/>
            <person name="Fan B."/>
            <person name="Jiang Y."/>
            <person name="Adhikari A."/>
            <person name="Zheng C.-J."/>
            <person name="Schuster L."/>
            <person name="Cowan T.M."/>
            <person name="Smanski M.J."/>
            <person name="Chevrette M.G."/>
            <person name="De Carvalho L.P.S."/>
            <person name="Shen B."/>
        </authorList>
    </citation>
    <scope>NUCLEOTIDE SEQUENCE [LARGE SCALE GENOMIC DNA]</scope>
    <source>
        <strain evidence="1 2">NPDC053791</strain>
    </source>
</reference>
<evidence type="ECO:0008006" key="3">
    <source>
        <dbReference type="Google" id="ProtNLM"/>
    </source>
</evidence>
<organism evidence="1 2">
    <name type="scientific">Streptomyces roseoverticillatus</name>
    <dbReference type="NCBI Taxonomy" id="66429"/>
    <lineage>
        <taxon>Bacteria</taxon>
        <taxon>Bacillati</taxon>
        <taxon>Actinomycetota</taxon>
        <taxon>Actinomycetes</taxon>
        <taxon>Kitasatosporales</taxon>
        <taxon>Streptomycetaceae</taxon>
        <taxon>Streptomyces</taxon>
    </lineage>
</organism>
<sequence>MFLRLPRGCRSQALLSQALLHAFFTLRVLFDRDADGRDVKRTFAAYETPVRSCVISVVLCHRVTE</sequence>